<keyword evidence="3 8" id="KW-0808">Transferase</keyword>
<evidence type="ECO:0000256" key="4">
    <source>
        <dbReference type="SAM" id="MobiDB-lite"/>
    </source>
</evidence>
<comment type="similarity">
    <text evidence="1">Belongs to the glycosyltransferase group 1 family. Glycosyltransferase 4 subfamily.</text>
</comment>
<evidence type="ECO:0000313" key="8">
    <source>
        <dbReference type="EMBL" id="TJZ91951.1"/>
    </source>
</evidence>
<protein>
    <submittedName>
        <fullName evidence="8">Glycosyltransferase</fullName>
    </submittedName>
</protein>
<dbReference type="SUPFAM" id="SSF53756">
    <property type="entry name" value="UDP-Glycosyltransferase/glycogen phosphorylase"/>
    <property type="match status" value="1"/>
</dbReference>
<dbReference type="Gene3D" id="3.90.550.10">
    <property type="entry name" value="Spore Coat Polysaccharide Biosynthesis Protein SpsA, Chain A"/>
    <property type="match status" value="1"/>
</dbReference>
<feature type="region of interest" description="Disordered" evidence="4">
    <location>
        <begin position="90"/>
        <end position="132"/>
    </location>
</feature>
<organism evidence="8 9">
    <name type="scientific">Paracoccus gahaiensis</name>
    <dbReference type="NCBI Taxonomy" id="1706839"/>
    <lineage>
        <taxon>Bacteria</taxon>
        <taxon>Pseudomonadati</taxon>
        <taxon>Pseudomonadota</taxon>
        <taxon>Alphaproteobacteria</taxon>
        <taxon>Rhodobacterales</taxon>
        <taxon>Paracoccaceae</taxon>
        <taxon>Paracoccus</taxon>
    </lineage>
</organism>
<feature type="domain" description="Glycosyltransferase subfamily 4-like N-terminal" evidence="7">
    <location>
        <begin position="779"/>
        <end position="944"/>
    </location>
</feature>
<keyword evidence="9" id="KW-1185">Reference proteome</keyword>
<gene>
    <name evidence="8" type="ORF">FA743_09020</name>
</gene>
<dbReference type="Pfam" id="PF13439">
    <property type="entry name" value="Glyco_transf_4"/>
    <property type="match status" value="1"/>
</dbReference>
<dbReference type="AlphaFoldDB" id="A0A4U0R9S0"/>
<feature type="region of interest" description="Disordered" evidence="4">
    <location>
        <begin position="206"/>
        <end position="233"/>
    </location>
</feature>
<dbReference type="PANTHER" id="PTHR12526:SF640">
    <property type="entry name" value="COLANIC ACID BIOSYNTHESIS GLYCOSYLTRANSFERASE WCAL-RELATED"/>
    <property type="match status" value="1"/>
</dbReference>
<dbReference type="OrthoDB" id="9807414at2"/>
<dbReference type="InterPro" id="IPR001173">
    <property type="entry name" value="Glyco_trans_2-like"/>
</dbReference>
<dbReference type="Pfam" id="PF00534">
    <property type="entry name" value="Glycos_transf_1"/>
    <property type="match status" value="1"/>
</dbReference>
<feature type="domain" description="Glycosyltransferase 2-like" evidence="6">
    <location>
        <begin position="299"/>
        <end position="400"/>
    </location>
</feature>
<feature type="region of interest" description="Disordered" evidence="4">
    <location>
        <begin position="245"/>
        <end position="287"/>
    </location>
</feature>
<keyword evidence="2" id="KW-0328">Glycosyltransferase</keyword>
<evidence type="ECO:0000313" key="9">
    <source>
        <dbReference type="Proteomes" id="UP000309747"/>
    </source>
</evidence>
<dbReference type="SUPFAM" id="SSF53448">
    <property type="entry name" value="Nucleotide-diphospho-sugar transferases"/>
    <property type="match status" value="1"/>
</dbReference>
<dbReference type="Proteomes" id="UP000309747">
    <property type="component" value="Unassembled WGS sequence"/>
</dbReference>
<evidence type="ECO:0000259" key="6">
    <source>
        <dbReference type="Pfam" id="PF00535"/>
    </source>
</evidence>
<dbReference type="InterPro" id="IPR029044">
    <property type="entry name" value="Nucleotide-diphossugar_trans"/>
</dbReference>
<accession>A0A4U0R9S0</accession>
<evidence type="ECO:0000256" key="2">
    <source>
        <dbReference type="ARBA" id="ARBA00022676"/>
    </source>
</evidence>
<dbReference type="CDD" id="cd00761">
    <property type="entry name" value="Glyco_tranf_GTA_type"/>
    <property type="match status" value="1"/>
</dbReference>
<dbReference type="InterPro" id="IPR028098">
    <property type="entry name" value="Glyco_trans_4-like_N"/>
</dbReference>
<evidence type="ECO:0000259" key="7">
    <source>
        <dbReference type="Pfam" id="PF13439"/>
    </source>
</evidence>
<dbReference type="EMBL" id="SUNI01000006">
    <property type="protein sequence ID" value="TJZ91951.1"/>
    <property type="molecule type" value="Genomic_DNA"/>
</dbReference>
<feature type="compositionally biased region" description="Gly residues" evidence="4">
    <location>
        <begin position="95"/>
        <end position="104"/>
    </location>
</feature>
<dbReference type="GO" id="GO:0016757">
    <property type="term" value="F:glycosyltransferase activity"/>
    <property type="evidence" value="ECO:0007669"/>
    <property type="project" value="UniProtKB-KW"/>
</dbReference>
<sequence>MAARARACADLRVAGAAAGQHRRRARADRDPRRDAHRVGLGALCPADGGAGGCAQLLAGAAQSGARAAGRGIGDAHARCPFLCPGRDDARRSGAGAAGLEGAGGRLDPRAAREADDRSAPRDDRAGAAALGTAGARDLRDADLGDGLHHRRFLGGRGCDHGPSLAQRPGLRGDPRRADAGAAAAVGGGDGGSCALAQPELCHRRHAAGGDQPRRDLGKLPGGLGARPAGGGLGAGPLRAHRADHRPGRHLSGHLAGAGPAERSQLGLVPQLSRRDRPARRRGGSVMQHSPIRLVPPQVTVVIPVKGHPVLLDDAIASVRREMAEGVILRLIVVDDGCPYAETRQCLDDWQARMGAQMLVLHHANGGLSSARNRGIEAALRLDPGLDAIFLLDSDNLLAERAGLTMRHLLETHRDHDWFYPEFDFFGQAGNYRTEPVFSPLLQAEANQCDAGSLIRRRVFDAGLRFDEEMRQGYEDWDFWLQAAKAGFTGRSARRPLLLYRKRPASMLSHSHEVDQDLRRFLRRKHKWLFNPAALVALEAASFPRFALITGEGRTVSTCVDPDHQTPVATPEFERMVLAAMADPHANHAPAHLIFLREGVEDHLRQARLLHGVLWNFERRALRNPHDLDLLFLDRHPDGGHDIATDSGNPDRTPDAICLRLSTAQDWVRRGVEDRLRKLDLVPSQEDVSSWTLRAPAHVGGLAGGAAAGEVLRGTMLALVRSPYLAALQTGWGWRDPGAAISRDRTVQIPRNAVDGGVTFPLLRAKGRHDIALVLPIFNIGGVERVAASIARELSAAGHRMHLVVLSDRPIDTDPWSLEPFATITWQADSNALDWSGDEFLGTAEPRWGQGAEGTDLMGLLGGMDVVINAHSAALHKVADRLRRRGVLMIDHEHLVERSTYGRAYGPPHLALAYEQAYDLFLTCSTRLMTWMHANGVPREKLMAVVNAPGYPMSRAEQGFLTAARVTARARRQPLRVLFMGRLDKQKGIDRVCAIARALADQAPRITLSVAGRSVVEADGAMLSWPSETRFLGAVRGPAAISQLLSQTDILILPSLYEGLPLSVLEAQRCGVVPIVAEAGAVREAIEDGRNGFVVPQQDCAEAMVARILMLDGDRARLAEMAQAAAETSPTWTEATEGLRAWLDQRLPELSDLPAGTPAAAVQPKYMFS</sequence>
<dbReference type="PANTHER" id="PTHR12526">
    <property type="entry name" value="GLYCOSYLTRANSFERASE"/>
    <property type="match status" value="1"/>
</dbReference>
<comment type="caution">
    <text evidence="8">The sequence shown here is derived from an EMBL/GenBank/DDBJ whole genome shotgun (WGS) entry which is preliminary data.</text>
</comment>
<evidence type="ECO:0000256" key="1">
    <source>
        <dbReference type="ARBA" id="ARBA00009481"/>
    </source>
</evidence>
<evidence type="ECO:0000259" key="5">
    <source>
        <dbReference type="Pfam" id="PF00534"/>
    </source>
</evidence>
<dbReference type="Gene3D" id="3.40.50.2000">
    <property type="entry name" value="Glycogen Phosphorylase B"/>
    <property type="match status" value="2"/>
</dbReference>
<dbReference type="Pfam" id="PF00535">
    <property type="entry name" value="Glycos_transf_2"/>
    <property type="match status" value="1"/>
</dbReference>
<evidence type="ECO:0000256" key="3">
    <source>
        <dbReference type="ARBA" id="ARBA00022679"/>
    </source>
</evidence>
<feature type="domain" description="Glycosyl transferase family 1" evidence="5">
    <location>
        <begin position="972"/>
        <end position="1124"/>
    </location>
</feature>
<dbReference type="InterPro" id="IPR001296">
    <property type="entry name" value="Glyco_trans_1"/>
</dbReference>
<feature type="region of interest" description="Disordered" evidence="4">
    <location>
        <begin position="153"/>
        <end position="183"/>
    </location>
</feature>
<name>A0A4U0R9S0_9RHOB</name>
<feature type="compositionally biased region" description="Gly residues" evidence="4">
    <location>
        <begin position="219"/>
        <end position="233"/>
    </location>
</feature>
<feature type="compositionally biased region" description="Basic and acidic residues" evidence="4">
    <location>
        <begin position="106"/>
        <end position="125"/>
    </location>
</feature>
<dbReference type="CDD" id="cd03801">
    <property type="entry name" value="GT4_PimA-like"/>
    <property type="match status" value="1"/>
</dbReference>
<reference evidence="8 9" key="1">
    <citation type="submission" date="2019-04" db="EMBL/GenBank/DDBJ databases">
        <authorList>
            <person name="Li J."/>
        </authorList>
    </citation>
    <scope>NUCLEOTIDE SEQUENCE [LARGE SCALE GENOMIC DNA]</scope>
    <source>
        <strain evidence="8 9">KCTC 42687</strain>
    </source>
</reference>
<proteinExistence type="inferred from homology"/>